<dbReference type="Proteomes" id="UP001438707">
    <property type="component" value="Unassembled WGS sequence"/>
</dbReference>
<evidence type="ECO:0000313" key="2">
    <source>
        <dbReference type="Proteomes" id="UP001438707"/>
    </source>
</evidence>
<name>A0AAW1RJP0_9CHLO</name>
<keyword evidence="2" id="KW-1185">Reference proteome</keyword>
<sequence>MDPNEVSNAITALTFVKGILPGDLVKAPSQRQATGILAKALEVHLNEICSLKKPVADKELRQAWMLDQAFCVAIELHSIVLTLIQKLDEPRLQAA</sequence>
<organism evidence="1 2">
    <name type="scientific">Apatococcus lobatus</name>
    <dbReference type="NCBI Taxonomy" id="904363"/>
    <lineage>
        <taxon>Eukaryota</taxon>
        <taxon>Viridiplantae</taxon>
        <taxon>Chlorophyta</taxon>
        <taxon>core chlorophytes</taxon>
        <taxon>Trebouxiophyceae</taxon>
        <taxon>Chlorellales</taxon>
        <taxon>Chlorellaceae</taxon>
        <taxon>Apatococcus</taxon>
    </lineage>
</organism>
<reference evidence="1 2" key="1">
    <citation type="journal article" date="2024" name="Nat. Commun.">
        <title>Phylogenomics reveals the evolutionary origins of lichenization in chlorophyte algae.</title>
        <authorList>
            <person name="Puginier C."/>
            <person name="Libourel C."/>
            <person name="Otte J."/>
            <person name="Skaloud P."/>
            <person name="Haon M."/>
            <person name="Grisel S."/>
            <person name="Petersen M."/>
            <person name="Berrin J.G."/>
            <person name="Delaux P.M."/>
            <person name="Dal Grande F."/>
            <person name="Keller J."/>
        </authorList>
    </citation>
    <scope>NUCLEOTIDE SEQUENCE [LARGE SCALE GENOMIC DNA]</scope>
    <source>
        <strain evidence="1 2">SAG 2145</strain>
    </source>
</reference>
<evidence type="ECO:0000313" key="1">
    <source>
        <dbReference type="EMBL" id="KAK9833860.1"/>
    </source>
</evidence>
<proteinExistence type="predicted"/>
<gene>
    <name evidence="1" type="ORF">WJX74_008219</name>
</gene>
<dbReference type="AlphaFoldDB" id="A0AAW1RJP0"/>
<comment type="caution">
    <text evidence="1">The sequence shown here is derived from an EMBL/GenBank/DDBJ whole genome shotgun (WGS) entry which is preliminary data.</text>
</comment>
<accession>A0AAW1RJP0</accession>
<protein>
    <submittedName>
        <fullName evidence="1">Uncharacterized protein</fullName>
    </submittedName>
</protein>
<dbReference type="EMBL" id="JALJOS010000010">
    <property type="protein sequence ID" value="KAK9833860.1"/>
    <property type="molecule type" value="Genomic_DNA"/>
</dbReference>